<evidence type="ECO:0000313" key="2">
    <source>
        <dbReference type="Proteomes" id="UP001359308"/>
    </source>
</evidence>
<dbReference type="SUPFAM" id="SSF143100">
    <property type="entry name" value="TTHA1013/TTHA0281-like"/>
    <property type="match status" value="1"/>
</dbReference>
<dbReference type="InterPro" id="IPR035069">
    <property type="entry name" value="TTHA1013/TTHA0281-like"/>
</dbReference>
<dbReference type="EMBL" id="CP104311">
    <property type="protein sequence ID" value="WWF01183.1"/>
    <property type="molecule type" value="Genomic_DNA"/>
</dbReference>
<dbReference type="Proteomes" id="UP001359308">
    <property type="component" value="Chromosome"/>
</dbReference>
<protein>
    <recommendedName>
        <fullName evidence="3">Type II toxin-antitoxin system HicB family antitoxin</fullName>
    </recommendedName>
</protein>
<proteinExistence type="predicted"/>
<name>A0ABZ2F1Y4_METCP</name>
<accession>A0ABZ2F1Y4</accession>
<gene>
    <name evidence="1" type="ORF">N4J17_11990</name>
</gene>
<organism evidence="1 2">
    <name type="scientific">Methylococcus capsulatus</name>
    <dbReference type="NCBI Taxonomy" id="414"/>
    <lineage>
        <taxon>Bacteria</taxon>
        <taxon>Pseudomonadati</taxon>
        <taxon>Pseudomonadota</taxon>
        <taxon>Gammaproteobacteria</taxon>
        <taxon>Methylococcales</taxon>
        <taxon>Methylococcaceae</taxon>
        <taxon>Methylococcus</taxon>
    </lineage>
</organism>
<keyword evidence="2" id="KW-1185">Reference proteome</keyword>
<evidence type="ECO:0008006" key="3">
    <source>
        <dbReference type="Google" id="ProtNLM"/>
    </source>
</evidence>
<evidence type="ECO:0000313" key="1">
    <source>
        <dbReference type="EMBL" id="WWF01183.1"/>
    </source>
</evidence>
<dbReference type="RefSeq" id="WP_198321439.1">
    <property type="nucleotide sequence ID" value="NZ_CP104311.1"/>
</dbReference>
<sequence length="71" mass="8016">MNQQTYTAVVQQSEGWWIGWIEELPGVNAQETTYEALLDSLRVCLAESIEMNRQDALAAAGPNYREEVITL</sequence>
<dbReference type="Gene3D" id="3.30.160.250">
    <property type="match status" value="1"/>
</dbReference>
<reference evidence="1 2" key="1">
    <citation type="submission" date="2022-09" db="EMBL/GenBank/DDBJ databases">
        <authorList>
            <person name="Giprobiosintez L."/>
        </authorList>
    </citation>
    <scope>NUCLEOTIDE SEQUENCE [LARGE SCALE GENOMIC DNA]</scope>
    <source>
        <strain evidence="2">VKPM-B-12549 (GBS-15)</strain>
    </source>
</reference>